<comment type="caution">
    <text evidence="3">The sequence shown here is derived from an EMBL/GenBank/DDBJ whole genome shotgun (WGS) entry which is preliminary data.</text>
</comment>
<dbReference type="GO" id="GO:0003676">
    <property type="term" value="F:nucleic acid binding"/>
    <property type="evidence" value="ECO:0007669"/>
    <property type="project" value="InterPro"/>
</dbReference>
<organism evidence="3 4">
    <name type="scientific">Aristolochia fimbriata</name>
    <name type="common">White veined hardy Dutchman's pipe vine</name>
    <dbReference type="NCBI Taxonomy" id="158543"/>
    <lineage>
        <taxon>Eukaryota</taxon>
        <taxon>Viridiplantae</taxon>
        <taxon>Streptophyta</taxon>
        <taxon>Embryophyta</taxon>
        <taxon>Tracheophyta</taxon>
        <taxon>Spermatophyta</taxon>
        <taxon>Magnoliopsida</taxon>
        <taxon>Magnoliidae</taxon>
        <taxon>Piperales</taxon>
        <taxon>Aristolochiaceae</taxon>
        <taxon>Aristolochia</taxon>
    </lineage>
</organism>
<dbReference type="SUPFAM" id="SSF53098">
    <property type="entry name" value="Ribonuclease H-like"/>
    <property type="match status" value="1"/>
</dbReference>
<dbReference type="InterPro" id="IPR025724">
    <property type="entry name" value="GAG-pre-integrase_dom"/>
</dbReference>
<dbReference type="GO" id="GO:0008233">
    <property type="term" value="F:peptidase activity"/>
    <property type="evidence" value="ECO:0007669"/>
    <property type="project" value="UniProtKB-KW"/>
</dbReference>
<dbReference type="InterPro" id="IPR039537">
    <property type="entry name" value="Retrotran_Ty1/copia-like"/>
</dbReference>
<keyword evidence="4" id="KW-1185">Reference proteome</keyword>
<dbReference type="PROSITE" id="PS50994">
    <property type="entry name" value="INTEGRASE"/>
    <property type="match status" value="1"/>
</dbReference>
<sequence length="503" mass="56717">MMANDSGCSYHKCSYREWFTTYDVVDSGGVMMANDSVCKAVGKGTVRLKMHDGVVRTLTDVRYVPDLKRNLISLGTLDSIGCRYSAEGGVMKISRGALTVMKGKKIGTLYVLDGSTVTGSAAVASSSMTESDTTKLWHMRLGHMSERGLNLLSKRGLLCGQSTRKMDLCEHCVFAKQKRVAFSIGTHRTKGTLDYIHSNLWGPAQVVSKGGASYLLTFIDDFFRKVWVYFLKSKSDVFTNFKQWKCMIEKQTGRQIKRLRTDNGLEFCSGEFNKFCKDEGIVRHRTVHHTPQQNGVAERMNRTHLERARCMLSNAGLGKDFWAEATSMDCYLVNRSPSTAIECKTPEEVWSGTPTDYFDLKVFGGTAYMHVCSQEVAQDTTEEEDGGSSEPIVETKNYSIARDRPRREIQKPKRYSDADLVAYALSVAETIDESEPSTYKEAIQSDNSERWLVAMNEEMKSLHKNQTWKLVKPPKGKKIVGCKWVFKRKEGIPKVEDARYKHA</sequence>
<dbReference type="GO" id="GO:0006508">
    <property type="term" value="P:proteolysis"/>
    <property type="evidence" value="ECO:0007669"/>
    <property type="project" value="UniProtKB-KW"/>
</dbReference>
<keyword evidence="1" id="KW-0378">Hydrolase</keyword>
<protein>
    <recommendedName>
        <fullName evidence="2">Integrase catalytic domain-containing protein</fullName>
    </recommendedName>
</protein>
<dbReference type="Gene3D" id="3.30.420.10">
    <property type="entry name" value="Ribonuclease H-like superfamily/Ribonuclease H"/>
    <property type="match status" value="1"/>
</dbReference>
<dbReference type="PANTHER" id="PTHR42648:SF28">
    <property type="entry name" value="TRANSPOSON-ENCODED PROTEIN WITH RIBONUCLEASE H-LIKE AND RETROVIRUS ZINC FINGER-LIKE DOMAINS"/>
    <property type="match status" value="1"/>
</dbReference>
<dbReference type="AlphaFoldDB" id="A0AAV7E4P2"/>
<gene>
    <name evidence="3" type="ORF">H6P81_018580</name>
</gene>
<dbReference type="Proteomes" id="UP000825729">
    <property type="component" value="Unassembled WGS sequence"/>
</dbReference>
<reference evidence="3 4" key="1">
    <citation type="submission" date="2021-07" db="EMBL/GenBank/DDBJ databases">
        <title>The Aristolochia fimbriata genome: insights into angiosperm evolution, floral development and chemical biosynthesis.</title>
        <authorList>
            <person name="Jiao Y."/>
        </authorList>
    </citation>
    <scope>NUCLEOTIDE SEQUENCE [LARGE SCALE GENOMIC DNA]</scope>
    <source>
        <strain evidence="3">IBCAS-2021</strain>
        <tissue evidence="3">Leaf</tissue>
    </source>
</reference>
<dbReference type="PANTHER" id="PTHR42648">
    <property type="entry name" value="TRANSPOSASE, PUTATIVE-RELATED"/>
    <property type="match status" value="1"/>
</dbReference>
<dbReference type="Pfam" id="PF13976">
    <property type="entry name" value="gag_pre-integrs"/>
    <property type="match status" value="1"/>
</dbReference>
<keyword evidence="1" id="KW-0645">Protease</keyword>
<dbReference type="GO" id="GO:0015074">
    <property type="term" value="P:DNA integration"/>
    <property type="evidence" value="ECO:0007669"/>
    <property type="project" value="InterPro"/>
</dbReference>
<accession>A0AAV7E4P2</accession>
<dbReference type="InterPro" id="IPR036397">
    <property type="entry name" value="RNaseH_sf"/>
</dbReference>
<dbReference type="EMBL" id="JAINDJ010000007">
    <property type="protein sequence ID" value="KAG9442726.1"/>
    <property type="molecule type" value="Genomic_DNA"/>
</dbReference>
<evidence type="ECO:0000313" key="4">
    <source>
        <dbReference type="Proteomes" id="UP000825729"/>
    </source>
</evidence>
<name>A0AAV7E4P2_ARIFI</name>
<dbReference type="InterPro" id="IPR054722">
    <property type="entry name" value="PolX-like_BBD"/>
</dbReference>
<evidence type="ECO:0000259" key="2">
    <source>
        <dbReference type="PROSITE" id="PS50994"/>
    </source>
</evidence>
<dbReference type="Pfam" id="PF22936">
    <property type="entry name" value="Pol_BBD"/>
    <property type="match status" value="1"/>
</dbReference>
<dbReference type="InterPro" id="IPR001584">
    <property type="entry name" value="Integrase_cat-core"/>
</dbReference>
<proteinExistence type="predicted"/>
<dbReference type="InterPro" id="IPR012337">
    <property type="entry name" value="RNaseH-like_sf"/>
</dbReference>
<feature type="domain" description="Integrase catalytic" evidence="2">
    <location>
        <begin position="183"/>
        <end position="354"/>
    </location>
</feature>
<dbReference type="Pfam" id="PF00665">
    <property type="entry name" value="rve"/>
    <property type="match status" value="1"/>
</dbReference>
<evidence type="ECO:0000313" key="3">
    <source>
        <dbReference type="EMBL" id="KAG9442726.1"/>
    </source>
</evidence>
<evidence type="ECO:0000256" key="1">
    <source>
        <dbReference type="ARBA" id="ARBA00022670"/>
    </source>
</evidence>